<organism evidence="2 3">
    <name type="scientific">Striga asiatica</name>
    <name type="common">Asiatic witchweed</name>
    <name type="synonym">Buchnera asiatica</name>
    <dbReference type="NCBI Taxonomy" id="4170"/>
    <lineage>
        <taxon>Eukaryota</taxon>
        <taxon>Viridiplantae</taxon>
        <taxon>Streptophyta</taxon>
        <taxon>Embryophyta</taxon>
        <taxon>Tracheophyta</taxon>
        <taxon>Spermatophyta</taxon>
        <taxon>Magnoliopsida</taxon>
        <taxon>eudicotyledons</taxon>
        <taxon>Gunneridae</taxon>
        <taxon>Pentapetalae</taxon>
        <taxon>asterids</taxon>
        <taxon>lamiids</taxon>
        <taxon>Lamiales</taxon>
        <taxon>Orobanchaceae</taxon>
        <taxon>Buchnereae</taxon>
        <taxon>Striga</taxon>
    </lineage>
</organism>
<dbReference type="AlphaFoldDB" id="A0A5A7QXS7"/>
<evidence type="ECO:0000313" key="3">
    <source>
        <dbReference type="Proteomes" id="UP000325081"/>
    </source>
</evidence>
<gene>
    <name evidence="2" type="ORF">STAS_27172</name>
</gene>
<keyword evidence="3" id="KW-1185">Reference proteome</keyword>
<feature type="domain" description="PB1-like" evidence="1">
    <location>
        <begin position="31"/>
        <end position="96"/>
    </location>
</feature>
<dbReference type="EMBL" id="BKCP01008871">
    <property type="protein sequence ID" value="GER49899.1"/>
    <property type="molecule type" value="Genomic_DNA"/>
</dbReference>
<sequence>MSWKLRPKSTQSIGANHNCNNAEGFTIAINHSDFISMVEIMSMVKDIGLDNVGKIFYSKRGMGDCSDLSLLENDLDVMNLVQWLDSDRVVSLFVEHEPLTCSGNQSELPNVDEPLPFVGNLESSEERISHENAFVGSNENQSCGLSRTYL</sequence>
<dbReference type="Proteomes" id="UP000325081">
    <property type="component" value="Unassembled WGS sequence"/>
</dbReference>
<dbReference type="Pfam" id="PF26130">
    <property type="entry name" value="PB1-like"/>
    <property type="match status" value="1"/>
</dbReference>
<accession>A0A5A7QXS7</accession>
<dbReference type="OrthoDB" id="914080at2759"/>
<proteinExistence type="predicted"/>
<dbReference type="InterPro" id="IPR058594">
    <property type="entry name" value="PB1-like_dom_pln"/>
</dbReference>
<comment type="caution">
    <text evidence="2">The sequence shown here is derived from an EMBL/GenBank/DDBJ whole genome shotgun (WGS) entry which is preliminary data.</text>
</comment>
<protein>
    <submittedName>
        <fullName evidence="2">5-methylthioadenosine/S-adenosylhomocysteinedeaminase</fullName>
    </submittedName>
</protein>
<name>A0A5A7QXS7_STRAF</name>
<evidence type="ECO:0000259" key="1">
    <source>
        <dbReference type="Pfam" id="PF26130"/>
    </source>
</evidence>
<reference evidence="3" key="1">
    <citation type="journal article" date="2019" name="Curr. Biol.">
        <title>Genome Sequence of Striga asiatica Provides Insight into the Evolution of Plant Parasitism.</title>
        <authorList>
            <person name="Yoshida S."/>
            <person name="Kim S."/>
            <person name="Wafula E.K."/>
            <person name="Tanskanen J."/>
            <person name="Kim Y.M."/>
            <person name="Honaas L."/>
            <person name="Yang Z."/>
            <person name="Spallek T."/>
            <person name="Conn C.E."/>
            <person name="Ichihashi Y."/>
            <person name="Cheong K."/>
            <person name="Cui S."/>
            <person name="Der J.P."/>
            <person name="Gundlach H."/>
            <person name="Jiao Y."/>
            <person name="Hori C."/>
            <person name="Ishida J.K."/>
            <person name="Kasahara H."/>
            <person name="Kiba T."/>
            <person name="Kim M.S."/>
            <person name="Koo N."/>
            <person name="Laohavisit A."/>
            <person name="Lee Y.H."/>
            <person name="Lumba S."/>
            <person name="McCourt P."/>
            <person name="Mortimer J.C."/>
            <person name="Mutuku J.M."/>
            <person name="Nomura T."/>
            <person name="Sasaki-Sekimoto Y."/>
            <person name="Seto Y."/>
            <person name="Wang Y."/>
            <person name="Wakatake T."/>
            <person name="Sakakibara H."/>
            <person name="Demura T."/>
            <person name="Yamaguchi S."/>
            <person name="Yoneyama K."/>
            <person name="Manabe R.I."/>
            <person name="Nelson D.C."/>
            <person name="Schulman A.H."/>
            <person name="Timko M.P."/>
            <person name="dePamphilis C.W."/>
            <person name="Choi D."/>
            <person name="Shirasu K."/>
        </authorList>
    </citation>
    <scope>NUCLEOTIDE SEQUENCE [LARGE SCALE GENOMIC DNA]</scope>
    <source>
        <strain evidence="3">cv. UVA1</strain>
    </source>
</reference>
<evidence type="ECO:0000313" key="2">
    <source>
        <dbReference type="EMBL" id="GER49899.1"/>
    </source>
</evidence>